<dbReference type="GO" id="GO:0042781">
    <property type="term" value="F:3'-tRNA processing endoribonuclease activity"/>
    <property type="evidence" value="ECO:0007669"/>
    <property type="project" value="UniProtKB-UniRule"/>
</dbReference>
<feature type="binding site" evidence="10">
    <location>
        <position position="271"/>
    </location>
    <ligand>
        <name>Zn(2+)</name>
        <dbReference type="ChEBI" id="CHEBI:29105"/>
        <label>2</label>
        <note>catalytic</note>
    </ligand>
</feature>
<sequence length="315" mass="35006">MIKIRLYFLGTGAGLPSKERNTSSIALIHSDRNNETWLFDCGEATQHRIQTSPLRLSKINRIFITHLHGDHIFGLPGVLSSRSVQGVTSPLYLYGPTGLNKYVETSLSSSMTHLQYDLIYHEISDQQQIHIPNFIIHVAKLAHGIPSYGYRIEENDRPGELLVDQLKKLGIPPGPIYKRLKEGESVEWNGEIINGNDYLGPVKSGAHLTITGDTKPTKKTIELSNGADVLIHEATFSDQLSENAALFNHSTTTQAAQIAKQAGVKILILTHISPRFQLKDHVKLRAEATTIFANTYIAEDGWSFSVSRKSIESID</sequence>
<evidence type="ECO:0000313" key="12">
    <source>
        <dbReference type="Proteomes" id="UP000184476"/>
    </source>
</evidence>
<comment type="subunit">
    <text evidence="1 10">Homodimer.</text>
</comment>
<dbReference type="FunFam" id="3.60.15.10:FF:000002">
    <property type="entry name" value="Ribonuclease Z"/>
    <property type="match status" value="1"/>
</dbReference>
<evidence type="ECO:0000256" key="3">
    <source>
        <dbReference type="ARBA" id="ARBA00022694"/>
    </source>
</evidence>
<keyword evidence="8 10" id="KW-0862">Zinc</keyword>
<evidence type="ECO:0000256" key="4">
    <source>
        <dbReference type="ARBA" id="ARBA00022722"/>
    </source>
</evidence>
<feature type="active site" description="Proton acceptor" evidence="10">
    <location>
        <position position="70"/>
    </location>
</feature>
<keyword evidence="6 10" id="KW-0255">Endonuclease</keyword>
<organism evidence="11 12">
    <name type="scientific">Seinonella peptonophila</name>
    <dbReference type="NCBI Taxonomy" id="112248"/>
    <lineage>
        <taxon>Bacteria</taxon>
        <taxon>Bacillati</taxon>
        <taxon>Bacillota</taxon>
        <taxon>Bacilli</taxon>
        <taxon>Bacillales</taxon>
        <taxon>Thermoactinomycetaceae</taxon>
        <taxon>Seinonella</taxon>
    </lineage>
</organism>
<evidence type="ECO:0000256" key="8">
    <source>
        <dbReference type="ARBA" id="ARBA00022833"/>
    </source>
</evidence>
<evidence type="ECO:0000256" key="2">
    <source>
        <dbReference type="ARBA" id="ARBA00012477"/>
    </source>
</evidence>
<keyword evidence="3 10" id="KW-0819">tRNA processing</keyword>
<protein>
    <recommendedName>
        <fullName evidence="2 10">Ribonuclease Z</fullName>
        <shortName evidence="10">RNase Z</shortName>
        <ecNumber evidence="2 10">3.1.26.11</ecNumber>
    </recommendedName>
    <alternativeName>
        <fullName evidence="10">tRNA 3 endonuclease</fullName>
    </alternativeName>
    <alternativeName>
        <fullName evidence="10">tRNase Z</fullName>
    </alternativeName>
</protein>
<dbReference type="NCBIfam" id="TIGR02651">
    <property type="entry name" value="RNase_Z"/>
    <property type="match status" value="1"/>
</dbReference>
<dbReference type="NCBIfam" id="NF000801">
    <property type="entry name" value="PRK00055.1-3"/>
    <property type="match status" value="1"/>
</dbReference>
<evidence type="ECO:0000256" key="5">
    <source>
        <dbReference type="ARBA" id="ARBA00022723"/>
    </source>
</evidence>
<evidence type="ECO:0000256" key="10">
    <source>
        <dbReference type="HAMAP-Rule" id="MF_01818"/>
    </source>
</evidence>
<comment type="similarity">
    <text evidence="10">Belongs to the RNase Z family.</text>
</comment>
<proteinExistence type="inferred from homology"/>
<dbReference type="EMBL" id="FQVL01000001">
    <property type="protein sequence ID" value="SHE37422.1"/>
    <property type="molecule type" value="Genomic_DNA"/>
</dbReference>
<evidence type="ECO:0000256" key="6">
    <source>
        <dbReference type="ARBA" id="ARBA00022759"/>
    </source>
</evidence>
<keyword evidence="7 10" id="KW-0378">Hydrolase</keyword>
<feature type="binding site" evidence="10">
    <location>
        <position position="66"/>
    </location>
    <ligand>
        <name>Zn(2+)</name>
        <dbReference type="ChEBI" id="CHEBI:29105"/>
        <label>1</label>
        <note>catalytic</note>
    </ligand>
</feature>
<dbReference type="PANTHER" id="PTHR46018">
    <property type="entry name" value="ZINC PHOSPHODIESTERASE ELAC PROTEIN 1"/>
    <property type="match status" value="1"/>
</dbReference>
<dbReference type="RefSeq" id="WP_340148287.1">
    <property type="nucleotide sequence ID" value="NZ_FQVL01000001.1"/>
</dbReference>
<comment type="catalytic activity">
    <reaction evidence="10">
        <text>Endonucleolytic cleavage of RNA, removing extra 3' nucleotides from tRNA precursor, generating 3' termini of tRNAs. A 3'-hydroxy group is left at the tRNA terminus and a 5'-phosphoryl group is left at the trailer molecule.</text>
        <dbReference type="EC" id="3.1.26.11"/>
    </reaction>
</comment>
<dbReference type="GO" id="GO:0008270">
    <property type="term" value="F:zinc ion binding"/>
    <property type="evidence" value="ECO:0007669"/>
    <property type="project" value="UniProtKB-UniRule"/>
</dbReference>
<evidence type="ECO:0000256" key="7">
    <source>
        <dbReference type="ARBA" id="ARBA00022801"/>
    </source>
</evidence>
<gene>
    <name evidence="10" type="primary">rnz</name>
    <name evidence="11" type="ORF">SAMN05444392_101215</name>
</gene>
<dbReference type="Gene3D" id="3.60.15.10">
    <property type="entry name" value="Ribonuclease Z/Hydroxyacylglutathione hydrolase-like"/>
    <property type="match status" value="1"/>
</dbReference>
<dbReference type="CDD" id="cd07717">
    <property type="entry name" value="RNaseZ_ZiPD-like_MBL-fold"/>
    <property type="match status" value="1"/>
</dbReference>
<dbReference type="Pfam" id="PF23023">
    <property type="entry name" value="Anti-Pycsar_Apyc1"/>
    <property type="match status" value="1"/>
</dbReference>
<evidence type="ECO:0000256" key="9">
    <source>
        <dbReference type="ARBA" id="ARBA00057812"/>
    </source>
</evidence>
<evidence type="ECO:0000256" key="1">
    <source>
        <dbReference type="ARBA" id="ARBA00011738"/>
    </source>
</evidence>
<keyword evidence="4 10" id="KW-0540">Nuclease</keyword>
<feature type="binding site" evidence="10">
    <location>
        <position position="71"/>
    </location>
    <ligand>
        <name>Zn(2+)</name>
        <dbReference type="ChEBI" id="CHEBI:29105"/>
        <label>2</label>
        <note>catalytic</note>
    </ligand>
</feature>
<reference evidence="11 12" key="1">
    <citation type="submission" date="2016-11" db="EMBL/GenBank/DDBJ databases">
        <authorList>
            <person name="Jaros S."/>
            <person name="Januszkiewicz K."/>
            <person name="Wedrychowicz H."/>
        </authorList>
    </citation>
    <scope>NUCLEOTIDE SEQUENCE [LARGE SCALE GENOMIC DNA]</scope>
    <source>
        <strain evidence="11 12">DSM 44666</strain>
    </source>
</reference>
<dbReference type="Proteomes" id="UP000184476">
    <property type="component" value="Unassembled WGS sequence"/>
</dbReference>
<dbReference type="GO" id="GO:0042802">
    <property type="term" value="F:identical protein binding"/>
    <property type="evidence" value="ECO:0007669"/>
    <property type="project" value="UniProtKB-ARBA"/>
</dbReference>
<evidence type="ECO:0000313" key="11">
    <source>
        <dbReference type="EMBL" id="SHE37422.1"/>
    </source>
</evidence>
<dbReference type="HAMAP" id="MF_01818">
    <property type="entry name" value="RNase_Z_BN"/>
    <property type="match status" value="1"/>
</dbReference>
<dbReference type="SUPFAM" id="SSF56281">
    <property type="entry name" value="Metallo-hydrolase/oxidoreductase"/>
    <property type="match status" value="1"/>
</dbReference>
<dbReference type="InterPro" id="IPR036866">
    <property type="entry name" value="RibonucZ/Hydroxyglut_hydro"/>
</dbReference>
<feature type="binding site" evidence="10">
    <location>
        <position position="143"/>
    </location>
    <ligand>
        <name>Zn(2+)</name>
        <dbReference type="ChEBI" id="CHEBI:29105"/>
        <label>1</label>
        <note>catalytic</note>
    </ligand>
</feature>
<feature type="binding site" evidence="10">
    <location>
        <position position="213"/>
    </location>
    <ligand>
        <name>Zn(2+)</name>
        <dbReference type="ChEBI" id="CHEBI:29105"/>
        <label>1</label>
        <note>catalytic</note>
    </ligand>
</feature>
<dbReference type="AlphaFoldDB" id="A0A1M4SYY1"/>
<comment type="function">
    <text evidence="9 10">Zinc phosphodiesterase, which displays some tRNA 3'-processing endonuclease activity. Probably involved in tRNA maturation, by removing a 3'-trailer from precursor tRNA.</text>
</comment>
<feature type="binding site" evidence="10">
    <location>
        <position position="70"/>
    </location>
    <ligand>
        <name>Zn(2+)</name>
        <dbReference type="ChEBI" id="CHEBI:29105"/>
        <label>2</label>
        <note>catalytic</note>
    </ligand>
</feature>
<feature type="binding site" evidence="10">
    <location>
        <position position="68"/>
    </location>
    <ligand>
        <name>Zn(2+)</name>
        <dbReference type="ChEBI" id="CHEBI:29105"/>
        <label>1</label>
        <note>catalytic</note>
    </ligand>
</feature>
<dbReference type="EC" id="3.1.26.11" evidence="2 10"/>
<feature type="binding site" evidence="10">
    <location>
        <position position="213"/>
    </location>
    <ligand>
        <name>Zn(2+)</name>
        <dbReference type="ChEBI" id="CHEBI:29105"/>
        <label>2</label>
        <note>catalytic</note>
    </ligand>
</feature>
<keyword evidence="12" id="KW-1185">Reference proteome</keyword>
<dbReference type="PANTHER" id="PTHR46018:SF2">
    <property type="entry name" value="ZINC PHOSPHODIESTERASE ELAC PROTEIN 1"/>
    <property type="match status" value="1"/>
</dbReference>
<keyword evidence="5 10" id="KW-0479">Metal-binding</keyword>
<comment type="cofactor">
    <cofactor evidence="10">
        <name>Zn(2+)</name>
        <dbReference type="ChEBI" id="CHEBI:29105"/>
    </cofactor>
    <text evidence="10">Binds 2 Zn(2+) ions.</text>
</comment>
<name>A0A1M4SYY1_9BACL</name>
<dbReference type="STRING" id="112248.SAMN05444392_101215"/>
<dbReference type="InterPro" id="IPR013471">
    <property type="entry name" value="RNase_Z/BN"/>
</dbReference>
<accession>A0A1M4SYY1</accession>